<reference evidence="6 7" key="1">
    <citation type="submission" date="2013-04" db="EMBL/GenBank/DDBJ databases">
        <title>Hyphomonas sp. T24B3 Genome Sequencing.</title>
        <authorList>
            <person name="Lai Q."/>
            <person name="Shao Z."/>
        </authorList>
    </citation>
    <scope>NUCLEOTIDE SEQUENCE [LARGE SCALE GENOMIC DNA]</scope>
    <source>
        <strain evidence="6 7">T24B3</strain>
    </source>
</reference>
<dbReference type="HAMAP" id="MF_02087">
    <property type="entry name" value="PLP_homeostasis"/>
    <property type="match status" value="1"/>
</dbReference>
<dbReference type="Gene3D" id="3.20.20.10">
    <property type="entry name" value="Alanine racemase"/>
    <property type="match status" value="1"/>
</dbReference>
<dbReference type="Pfam" id="PF01168">
    <property type="entry name" value="Ala_racemase_N"/>
    <property type="match status" value="1"/>
</dbReference>
<dbReference type="STRING" id="1280941.HY2_12450"/>
<evidence type="ECO:0000313" key="6">
    <source>
        <dbReference type="EMBL" id="RAN33599.1"/>
    </source>
</evidence>
<dbReference type="InterPro" id="IPR011078">
    <property type="entry name" value="PyrdxlP_homeostasis"/>
</dbReference>
<keyword evidence="7" id="KW-1185">Reference proteome</keyword>
<evidence type="ECO:0000256" key="2">
    <source>
        <dbReference type="HAMAP-Rule" id="MF_02087"/>
    </source>
</evidence>
<evidence type="ECO:0000313" key="7">
    <source>
        <dbReference type="Proteomes" id="UP000249123"/>
    </source>
</evidence>
<dbReference type="Proteomes" id="UP000249123">
    <property type="component" value="Unassembled WGS sequence"/>
</dbReference>
<comment type="caution">
    <text evidence="6">The sequence shown here is derived from an EMBL/GenBank/DDBJ whole genome shotgun (WGS) entry which is preliminary data.</text>
</comment>
<feature type="modified residue" description="N6-(pyridoxal phosphate)lysine" evidence="2 3">
    <location>
        <position position="57"/>
    </location>
</feature>
<accession>A0A062U4S5</accession>
<protein>
    <recommendedName>
        <fullName evidence="2">Pyridoxal phosphate homeostasis protein</fullName>
        <shortName evidence="2">PLP homeostasis protein</shortName>
    </recommendedName>
</protein>
<dbReference type="InterPro" id="IPR029066">
    <property type="entry name" value="PLP-binding_barrel"/>
</dbReference>
<feature type="domain" description="Alanine racemase N-terminal" evidence="5">
    <location>
        <begin position="45"/>
        <end position="240"/>
    </location>
</feature>
<comment type="function">
    <text evidence="2">Pyridoxal 5'-phosphate (PLP)-binding protein, which is involved in PLP homeostasis.</text>
</comment>
<evidence type="ECO:0000256" key="1">
    <source>
        <dbReference type="ARBA" id="ARBA00022898"/>
    </source>
</evidence>
<dbReference type="InterPro" id="IPR001608">
    <property type="entry name" value="Ala_racemase_N"/>
</dbReference>
<comment type="cofactor">
    <cofactor evidence="3">
        <name>pyridoxal 5'-phosphate</name>
        <dbReference type="ChEBI" id="CHEBI:597326"/>
    </cofactor>
</comment>
<dbReference type="PIRSF" id="PIRSF004848">
    <property type="entry name" value="YBL036c_PLPDEIII"/>
    <property type="match status" value="1"/>
</dbReference>
<dbReference type="FunFam" id="3.20.20.10:FF:000018">
    <property type="entry name" value="Pyridoxal phosphate homeostasis protein"/>
    <property type="match status" value="1"/>
</dbReference>
<organism evidence="6 7">
    <name type="scientific">Hyphomonas pacifica</name>
    <dbReference type="NCBI Taxonomy" id="1280941"/>
    <lineage>
        <taxon>Bacteria</taxon>
        <taxon>Pseudomonadati</taxon>
        <taxon>Pseudomonadota</taxon>
        <taxon>Alphaproteobacteria</taxon>
        <taxon>Hyphomonadales</taxon>
        <taxon>Hyphomonadaceae</taxon>
        <taxon>Hyphomonas</taxon>
    </lineage>
</organism>
<evidence type="ECO:0000256" key="3">
    <source>
        <dbReference type="PIRSR" id="PIRSR004848-1"/>
    </source>
</evidence>
<proteinExistence type="inferred from homology"/>
<dbReference type="PANTHER" id="PTHR10146">
    <property type="entry name" value="PROLINE SYNTHETASE CO-TRANSCRIBED BACTERIAL HOMOLOG PROTEIN"/>
    <property type="match status" value="1"/>
</dbReference>
<comment type="similarity">
    <text evidence="2 4">Belongs to the pyridoxal phosphate-binding protein YggS/PROSC family.</text>
</comment>
<dbReference type="SUPFAM" id="SSF51419">
    <property type="entry name" value="PLP-binding barrel"/>
    <property type="match status" value="1"/>
</dbReference>
<keyword evidence="1 2" id="KW-0663">Pyridoxal phosphate</keyword>
<dbReference type="PANTHER" id="PTHR10146:SF14">
    <property type="entry name" value="PYRIDOXAL PHOSPHATE HOMEOSTASIS PROTEIN"/>
    <property type="match status" value="1"/>
</dbReference>
<dbReference type="GO" id="GO:0030170">
    <property type="term" value="F:pyridoxal phosphate binding"/>
    <property type="evidence" value="ECO:0007669"/>
    <property type="project" value="UniProtKB-UniRule"/>
</dbReference>
<dbReference type="EMBL" id="AWFB01000018">
    <property type="protein sequence ID" value="RAN33599.1"/>
    <property type="molecule type" value="Genomic_DNA"/>
</dbReference>
<gene>
    <name evidence="6" type="ORF">HY3_12550</name>
</gene>
<dbReference type="CDD" id="cd00635">
    <property type="entry name" value="PLPDE_III_YBL036c_like"/>
    <property type="match status" value="1"/>
</dbReference>
<dbReference type="eggNOG" id="COG0325">
    <property type="taxonomic scope" value="Bacteria"/>
</dbReference>
<sequence>MARLAAEISLRLSPYWGFCAISMTDTDITEIAKRRRAILDELSDISETPPVLVAVTKTQPDEALEAILLDGQRVFGENRVQEAYEHWEARRESIPDLELRLIGPLQSNKSEDAVRLFDVIETIDRAKLCRELAKAEEKTGLKRTYLIQVNTGEEPQKAGVSPDGVEDLLATAREHGLNVVGLMCIPPVEEPAGPHFALLAKLADKLGLNQLSMGMSADYDLGARFGATHVRVGSALFGARDYSA</sequence>
<name>A0A062U4S5_9PROT</name>
<evidence type="ECO:0000259" key="5">
    <source>
        <dbReference type="Pfam" id="PF01168"/>
    </source>
</evidence>
<dbReference type="AlphaFoldDB" id="A0A062U4S5"/>
<evidence type="ECO:0000256" key="4">
    <source>
        <dbReference type="RuleBase" id="RU004514"/>
    </source>
</evidence>
<dbReference type="NCBIfam" id="TIGR00044">
    <property type="entry name" value="YggS family pyridoxal phosphate-dependent enzyme"/>
    <property type="match status" value="1"/>
</dbReference>
<accession>A0A328K654</accession>